<evidence type="ECO:0000259" key="2">
    <source>
        <dbReference type="Pfam" id="PF04194"/>
    </source>
</evidence>
<evidence type="ECO:0000256" key="1">
    <source>
        <dbReference type="SAM" id="MobiDB-lite"/>
    </source>
</evidence>
<dbReference type="InterPro" id="IPR007320">
    <property type="entry name" value="PDCD2_C"/>
</dbReference>
<dbReference type="Proteomes" id="UP000321518">
    <property type="component" value="Unassembled WGS sequence"/>
</dbReference>
<dbReference type="OrthoDB" id="443682at2759"/>
<proteinExistence type="predicted"/>
<gene>
    <name evidence="3" type="ORF">Rt10032_c06g2659</name>
</gene>
<protein>
    <submittedName>
        <fullName evidence="3">Programmed cell death protein-like protein</fullName>
    </submittedName>
</protein>
<evidence type="ECO:0000313" key="3">
    <source>
        <dbReference type="EMBL" id="GEM08642.1"/>
    </source>
</evidence>
<dbReference type="Pfam" id="PF04194">
    <property type="entry name" value="PDCD2_C"/>
    <property type="match status" value="1"/>
</dbReference>
<feature type="region of interest" description="Disordered" evidence="1">
    <location>
        <begin position="334"/>
        <end position="383"/>
    </location>
</feature>
<dbReference type="PANTHER" id="PTHR47524:SF1">
    <property type="entry name" value="20S RRNA ACCUMULATION PROTEIN 4"/>
    <property type="match status" value="1"/>
</dbReference>
<feature type="region of interest" description="Disordered" evidence="1">
    <location>
        <begin position="153"/>
        <end position="174"/>
    </location>
</feature>
<feature type="region of interest" description="Disordered" evidence="1">
    <location>
        <begin position="1"/>
        <end position="31"/>
    </location>
</feature>
<reference evidence="3 4" key="1">
    <citation type="submission" date="2019-07" db="EMBL/GenBank/DDBJ databases">
        <title>Rhodotorula toruloides NBRC10032 genome sequencing.</title>
        <authorList>
            <person name="Shida Y."/>
            <person name="Takaku H."/>
            <person name="Ogasawara W."/>
            <person name="Mori K."/>
        </authorList>
    </citation>
    <scope>NUCLEOTIDE SEQUENCE [LARGE SCALE GENOMIC DNA]</scope>
    <source>
        <strain evidence="3 4">NBRC10032</strain>
    </source>
</reference>
<feature type="domain" description="Programmed cell death protein 2 C-terminal" evidence="2">
    <location>
        <begin position="399"/>
        <end position="524"/>
    </location>
</feature>
<evidence type="ECO:0000313" key="4">
    <source>
        <dbReference type="Proteomes" id="UP000321518"/>
    </source>
</evidence>
<dbReference type="GO" id="GO:0030490">
    <property type="term" value="P:maturation of SSU-rRNA"/>
    <property type="evidence" value="ECO:0007669"/>
    <property type="project" value="TreeGrafter"/>
</dbReference>
<organism evidence="3 4">
    <name type="scientific">Rhodotorula toruloides</name>
    <name type="common">Yeast</name>
    <name type="synonym">Rhodosporidium toruloides</name>
    <dbReference type="NCBI Taxonomy" id="5286"/>
    <lineage>
        <taxon>Eukaryota</taxon>
        <taxon>Fungi</taxon>
        <taxon>Dikarya</taxon>
        <taxon>Basidiomycota</taxon>
        <taxon>Pucciniomycotina</taxon>
        <taxon>Microbotryomycetes</taxon>
        <taxon>Sporidiobolales</taxon>
        <taxon>Sporidiobolaceae</taxon>
        <taxon>Rhodotorula</taxon>
    </lineage>
</organism>
<name>A0A511KE96_RHOTO</name>
<dbReference type="PANTHER" id="PTHR47524">
    <property type="entry name" value="20S RRNA ACCUMULATION PROTEIN 4"/>
    <property type="match status" value="1"/>
</dbReference>
<comment type="caution">
    <text evidence="3">The sequence shown here is derived from an EMBL/GenBank/DDBJ whole genome shotgun (WGS) entry which is preliminary data.</text>
</comment>
<dbReference type="GO" id="GO:0005737">
    <property type="term" value="C:cytoplasm"/>
    <property type="evidence" value="ECO:0007669"/>
    <property type="project" value="InterPro"/>
</dbReference>
<feature type="compositionally biased region" description="Acidic residues" evidence="1">
    <location>
        <begin position="334"/>
        <end position="346"/>
    </location>
</feature>
<sequence length="529" mass="56552">MPPPRASYISRTSDKGYDPVTLSDDESDSDAASVTSRSTWISSAAAAGEDTAILGLVDGLIAEDKLIDELADWKISRMGGSPSFPLTHAPPLSSSHCLSCSRPMPLLLQLYCPLPSSTVERVLYVFSCPRPSCRRQDGAVRVWRANGVWREGKVEEERREREEREREERRERAKKVDLGGLVFASSSSAPGATPASSANPFNPFATTPTSASSNPFVLPLSAAAAPAPAQARPSTAAAINPFALASTSNPFAAPAAPSSAASIASSKTASPLTQTTSSWPSSSALALPSYPAQYLTTMYEPPATSVSSWKGKGKGKERELAKAMEMGLRLDAEDHDDEMDFDDDEADGGRRAGKGAGGRMKKGAPVATGDRRKTGSAGAAGGGEWQKEGYEVQKVKGVDEVFLRFQERVAREGRQVVRYEYGAEPLPYTASSSAYRLLYPSSSSSSSDSPLGLFDPDCFPRCKSCHSPSTFEAQLMPHLVSLCPDQDWATVWVASCVGECAGGADGEGIEEGENWREERALVEWEEEAV</sequence>
<accession>A0A511KE96</accession>
<dbReference type="EMBL" id="BJWK01000006">
    <property type="protein sequence ID" value="GEM08642.1"/>
    <property type="molecule type" value="Genomic_DNA"/>
</dbReference>
<dbReference type="AlphaFoldDB" id="A0A511KE96"/>